<feature type="region of interest" description="Disordered" evidence="1">
    <location>
        <begin position="49"/>
        <end position="76"/>
    </location>
</feature>
<accession>A0AAQ4E7I7</accession>
<organism evidence="2 3">
    <name type="scientific">Amblyomma americanum</name>
    <name type="common">Lone star tick</name>
    <dbReference type="NCBI Taxonomy" id="6943"/>
    <lineage>
        <taxon>Eukaryota</taxon>
        <taxon>Metazoa</taxon>
        <taxon>Ecdysozoa</taxon>
        <taxon>Arthropoda</taxon>
        <taxon>Chelicerata</taxon>
        <taxon>Arachnida</taxon>
        <taxon>Acari</taxon>
        <taxon>Parasitiformes</taxon>
        <taxon>Ixodida</taxon>
        <taxon>Ixodoidea</taxon>
        <taxon>Ixodidae</taxon>
        <taxon>Amblyomminae</taxon>
        <taxon>Amblyomma</taxon>
    </lineage>
</organism>
<evidence type="ECO:0000313" key="2">
    <source>
        <dbReference type="EMBL" id="KAK8770628.1"/>
    </source>
</evidence>
<dbReference type="AlphaFoldDB" id="A0AAQ4E7I7"/>
<dbReference type="Proteomes" id="UP001321473">
    <property type="component" value="Unassembled WGS sequence"/>
</dbReference>
<name>A0AAQ4E7I7_AMBAM</name>
<sequence>MNTTITGLLELRRRKVNASETKCSSRSIVAAPSLALDCTELLFRTWSRSHLPPHEKQEAPESAPSSAPNATRASPAGAACGSIFTSTLVKSHTDAHIAARTSL</sequence>
<comment type="caution">
    <text evidence="2">The sequence shown here is derived from an EMBL/GenBank/DDBJ whole genome shotgun (WGS) entry which is preliminary data.</text>
</comment>
<evidence type="ECO:0000256" key="1">
    <source>
        <dbReference type="SAM" id="MobiDB-lite"/>
    </source>
</evidence>
<reference evidence="2 3" key="1">
    <citation type="journal article" date="2023" name="Arcadia Sci">
        <title>De novo assembly of a long-read Amblyomma americanum tick genome.</title>
        <authorList>
            <person name="Chou S."/>
            <person name="Poskanzer K.E."/>
            <person name="Rollins M."/>
            <person name="Thuy-Boun P.S."/>
        </authorList>
    </citation>
    <scope>NUCLEOTIDE SEQUENCE [LARGE SCALE GENOMIC DNA]</scope>
    <source>
        <strain evidence="2">F_SG_1</strain>
        <tissue evidence="2">Salivary glands</tissue>
    </source>
</reference>
<evidence type="ECO:0000313" key="3">
    <source>
        <dbReference type="Proteomes" id="UP001321473"/>
    </source>
</evidence>
<dbReference type="EMBL" id="JARKHS020020806">
    <property type="protein sequence ID" value="KAK8770628.1"/>
    <property type="molecule type" value="Genomic_DNA"/>
</dbReference>
<proteinExistence type="predicted"/>
<keyword evidence="3" id="KW-1185">Reference proteome</keyword>
<protein>
    <submittedName>
        <fullName evidence="2">Uncharacterized protein</fullName>
    </submittedName>
</protein>
<gene>
    <name evidence="2" type="ORF">V5799_012905</name>
</gene>